<dbReference type="Proteomes" id="UP001207605">
    <property type="component" value="Unassembled WGS sequence"/>
</dbReference>
<evidence type="ECO:0000313" key="1">
    <source>
        <dbReference type="EMBL" id="MCU6701173.1"/>
    </source>
</evidence>
<dbReference type="RefSeq" id="WP_262582456.1">
    <property type="nucleotide sequence ID" value="NZ_JAOQJV010000032.1"/>
</dbReference>
<evidence type="ECO:0000313" key="2">
    <source>
        <dbReference type="Proteomes" id="UP001207605"/>
    </source>
</evidence>
<comment type="caution">
    <text evidence="1">The sequence shown here is derived from an EMBL/GenBank/DDBJ whole genome shotgun (WGS) entry which is preliminary data.</text>
</comment>
<gene>
    <name evidence="1" type="ORF">OCV65_13190</name>
</gene>
<dbReference type="EMBL" id="JAOQJV010000032">
    <property type="protein sequence ID" value="MCU6701173.1"/>
    <property type="molecule type" value="Genomic_DNA"/>
</dbReference>
<proteinExistence type="predicted"/>
<keyword evidence="2" id="KW-1185">Reference proteome</keyword>
<name>A0ABT2S9N1_9FIRM</name>
<reference evidence="1 2" key="1">
    <citation type="journal article" date="2021" name="ISME Commun">
        <title>Automated analysis of genomic sequences facilitates high-throughput and comprehensive description of bacteria.</title>
        <authorList>
            <person name="Hitch T.C.A."/>
        </authorList>
    </citation>
    <scope>NUCLEOTIDE SEQUENCE [LARGE SCALE GENOMIC DNA]</scope>
    <source>
        <strain evidence="1 2">Sanger_02</strain>
    </source>
</reference>
<accession>A0ABT2S9N1</accession>
<protein>
    <submittedName>
        <fullName evidence="1">Uncharacterized protein</fullName>
    </submittedName>
</protein>
<organism evidence="1 2">
    <name type="scientific">Dorea ammoniilytica</name>
    <dbReference type="NCBI Taxonomy" id="2981788"/>
    <lineage>
        <taxon>Bacteria</taxon>
        <taxon>Bacillati</taxon>
        <taxon>Bacillota</taxon>
        <taxon>Clostridia</taxon>
        <taxon>Lachnospirales</taxon>
        <taxon>Lachnospiraceae</taxon>
        <taxon>Dorea</taxon>
    </lineage>
</organism>
<sequence>MSNIEINRKNIADMLLGLYEKEPFSMNTNVEELECNVWGGYYDMDMTTAQISFNDNNSLTAYGNFITEFISGWTELLSRKDSISEELFQEDFAAWKTEIFEKAEQLDTMERIRNAKNAETI</sequence>